<sequence>MKSFSIQGLKRHPALIPLVVIVGAGAAGAMFYITRLATRNPDVSWNKKGNPEPWQEYKDKQYKFWSSKDYSTIPKPERPEF</sequence>
<dbReference type="Pfam" id="PF06522">
    <property type="entry name" value="B12D"/>
    <property type="match status" value="1"/>
</dbReference>
<evidence type="ECO:0000256" key="1">
    <source>
        <dbReference type="SAM" id="Phobius"/>
    </source>
</evidence>
<dbReference type="EMBL" id="EU574872">
    <property type="protein sequence ID" value="ACB70379.1"/>
    <property type="molecule type" value="mRNA"/>
</dbReference>
<keyword evidence="1" id="KW-0472">Membrane</keyword>
<reference evidence="2" key="2">
    <citation type="submission" date="2008-03" db="EMBL/GenBank/DDBJ databases">
        <authorList>
            <person name="Li K.S."/>
            <person name="Guan Y."/>
            <person name="Wang J."/>
            <person name="Smith G.J.D."/>
            <person name="Xu K.M."/>
            <person name="Duan L."/>
            <person name="Rahardjo A.P."/>
            <person name="Puthavathana P."/>
            <person name="Buranathai C."/>
            <person name="Nguyen T.D."/>
            <person name="Estoepangestie A.T.S."/>
            <person name="Chaisingh A."/>
            <person name="Auewarakul P."/>
            <person name="Long H.T."/>
            <person name="Hanh N.T.H."/>
            <person name="Lim W."/>
            <person name="Webby R.J."/>
            <person name="Poon L.L.M."/>
            <person name="Chen H."/>
            <person name="Shortridge K.F."/>
            <person name="Yuen K.Y."/>
            <person name="Webster R.G."/>
            <person name="Peiris J.S.M."/>
        </authorList>
    </citation>
    <scope>NUCLEOTIDE SEQUENCE</scope>
    <source>
        <tissue evidence="2">Salivary glands</tissue>
    </source>
</reference>
<dbReference type="PANTHER" id="PTHR14256">
    <property type="entry name" value="NADH-UBIQUINONE OXIDOREDUCTASE MLRQ SUBUNIT"/>
    <property type="match status" value="1"/>
</dbReference>
<dbReference type="InterPro" id="IPR010530">
    <property type="entry name" value="B12D"/>
</dbReference>
<evidence type="ECO:0000313" key="2">
    <source>
        <dbReference type="EMBL" id="ACB70379.1"/>
    </source>
</evidence>
<organism evidence="2">
    <name type="scientific">Ornithodoros coriaceus</name>
    <name type="common">Soft tick</name>
    <name type="synonym">Argasid tick</name>
    <dbReference type="NCBI Taxonomy" id="92741"/>
    <lineage>
        <taxon>Eukaryota</taxon>
        <taxon>Metazoa</taxon>
        <taxon>Ecdysozoa</taxon>
        <taxon>Arthropoda</taxon>
        <taxon>Chelicerata</taxon>
        <taxon>Arachnida</taxon>
        <taxon>Acari</taxon>
        <taxon>Parasitiformes</taxon>
        <taxon>Ixodida</taxon>
        <taxon>Ixodoidea</taxon>
        <taxon>Argasidae</taxon>
        <taxon>Ornithodorinae</taxon>
        <taxon>Ornithodoros</taxon>
    </lineage>
</organism>
<reference evidence="2" key="1">
    <citation type="journal article" date="2008" name="J. Proteomics">
        <title>An insight into the salivary transcriptome and proteome of the soft tick and vector of epizootic bovine abortion, Ornithodoros coriaceus.</title>
        <authorList>
            <person name="Francischetti I.M."/>
            <person name="Meng Z."/>
            <person name="Mans B.J."/>
            <person name="Gudderra N."/>
            <person name="Hall M."/>
            <person name="Veenstra T.D."/>
            <person name="Pham V.M."/>
            <person name="Kotsyfakis M."/>
            <person name="Ribeiro J.M."/>
        </authorList>
    </citation>
    <scope>NUCLEOTIDE SEQUENCE</scope>
    <source>
        <tissue evidence="2">Salivary glands</tissue>
    </source>
</reference>
<keyword evidence="1" id="KW-0812">Transmembrane</keyword>
<proteinExistence type="evidence at transcript level"/>
<accession>B2D2D8</accession>
<name>B2D2D8_ORNCO</name>
<protein>
    <submittedName>
        <fullName evidence="2">NADH dehydrogenase 1 alpha subcomplex</fullName>
    </submittedName>
</protein>
<keyword evidence="1" id="KW-1133">Transmembrane helix</keyword>
<dbReference type="PANTHER" id="PTHR14256:SF1">
    <property type="entry name" value="GEO09626P1"/>
    <property type="match status" value="1"/>
</dbReference>
<dbReference type="AlphaFoldDB" id="B2D2D8"/>
<feature type="transmembrane region" description="Helical" evidence="1">
    <location>
        <begin position="12"/>
        <end position="33"/>
    </location>
</feature>